<dbReference type="GeneID" id="104753113"/>
<accession>A0ABM0WNM1</accession>
<evidence type="ECO:0000313" key="3">
    <source>
        <dbReference type="RefSeq" id="XP_010473708.1"/>
    </source>
</evidence>
<reference evidence="2" key="1">
    <citation type="journal article" date="2014" name="Nat. Commun.">
        <title>The emerging biofuel crop Camelina sativa retains a highly undifferentiated hexaploid genome structure.</title>
        <authorList>
            <person name="Kagale S."/>
            <person name="Koh C."/>
            <person name="Nixon J."/>
            <person name="Bollina V."/>
            <person name="Clarke W.E."/>
            <person name="Tuteja R."/>
            <person name="Spillane C."/>
            <person name="Robinson S.J."/>
            <person name="Links M.G."/>
            <person name="Clarke C."/>
            <person name="Higgins E.E."/>
            <person name="Huebert T."/>
            <person name="Sharpe A.G."/>
            <person name="Parkin I.A."/>
        </authorList>
    </citation>
    <scope>NUCLEOTIDE SEQUENCE [LARGE SCALE GENOMIC DNA]</scope>
    <source>
        <strain evidence="2">cv. DH55</strain>
    </source>
</reference>
<reference evidence="3" key="2">
    <citation type="submission" date="2025-08" db="UniProtKB">
        <authorList>
            <consortium name="RefSeq"/>
        </authorList>
    </citation>
    <scope>IDENTIFICATION</scope>
    <source>
        <tissue evidence="3">Leaf</tissue>
    </source>
</reference>
<proteinExistence type="predicted"/>
<keyword evidence="2" id="KW-1185">Reference proteome</keyword>
<dbReference type="Proteomes" id="UP000694864">
    <property type="component" value="Chromosome 16"/>
</dbReference>
<feature type="domain" description="WDR11 second beta-propeller" evidence="1">
    <location>
        <begin position="1"/>
        <end position="73"/>
    </location>
</feature>
<name>A0ABM0WNM1_CAMSA</name>
<dbReference type="InterPro" id="IPR057853">
    <property type="entry name" value="Beta-prop_WDR11_2nd"/>
</dbReference>
<gene>
    <name evidence="3" type="primary">LOC104753113</name>
</gene>
<dbReference type="RefSeq" id="XP_010473708.1">
    <property type="nucleotide sequence ID" value="XM_010475406.2"/>
</dbReference>
<evidence type="ECO:0000259" key="1">
    <source>
        <dbReference type="Pfam" id="PF23752"/>
    </source>
</evidence>
<dbReference type="Pfam" id="PF23752">
    <property type="entry name" value="Beta-prop_WDR11_2nd"/>
    <property type="match status" value="1"/>
</dbReference>
<organism evidence="2 3">
    <name type="scientific">Camelina sativa</name>
    <name type="common">False flax</name>
    <name type="synonym">Myagrum sativum</name>
    <dbReference type="NCBI Taxonomy" id="90675"/>
    <lineage>
        <taxon>Eukaryota</taxon>
        <taxon>Viridiplantae</taxon>
        <taxon>Streptophyta</taxon>
        <taxon>Embryophyta</taxon>
        <taxon>Tracheophyta</taxon>
        <taxon>Spermatophyta</taxon>
        <taxon>Magnoliopsida</taxon>
        <taxon>eudicotyledons</taxon>
        <taxon>Gunneridae</taxon>
        <taxon>Pentapetalae</taxon>
        <taxon>rosids</taxon>
        <taxon>malvids</taxon>
        <taxon>Brassicales</taxon>
        <taxon>Brassicaceae</taxon>
        <taxon>Camelineae</taxon>
        <taxon>Camelina</taxon>
    </lineage>
</organism>
<protein>
    <submittedName>
        <fullName evidence="3">Uncharacterized protein LOC104753113 isoform X2</fullName>
    </submittedName>
</protein>
<sequence length="92" mass="9922">MTKHPVMLRSLALPFKVVEWTVPAVPCPSQGGPSKEMPSASEGHICGLDGSDEETIEIFAFALEFEISGIHQIRNIPVTCPASDSWRPSTGT</sequence>
<evidence type="ECO:0000313" key="2">
    <source>
        <dbReference type="Proteomes" id="UP000694864"/>
    </source>
</evidence>